<dbReference type="STRING" id="53406.SAMN05421553_3140"/>
<feature type="signal peptide" evidence="3">
    <location>
        <begin position="1"/>
        <end position="19"/>
    </location>
</feature>
<sequence length="243" mass="26995">MNKWLYVLALFFLPFLAYAQTLKAVGDPWPPFLDPNHPHKGVATEIAQAAFATQGYTVELNFVPWQRAIDGVTEGEFDILIGTWKTAEREGFLHFSKPYAANDLKLIKRKGDDFQFTDLDSLSGKTIGTVRGYGYGDAFEKASNFNREEAANLMPSVQKLVNGRIDLTLEDELVARSLISKEKPELLSEIEFVSPPLASNLLHVTAGLKNPNHEAIISAFDKGLEIIKANGELDAILKRNGMK</sequence>
<dbReference type="InterPro" id="IPR001638">
    <property type="entry name" value="Solute-binding_3/MltF_N"/>
</dbReference>
<dbReference type="SMART" id="SM00062">
    <property type="entry name" value="PBPb"/>
    <property type="match status" value="1"/>
</dbReference>
<evidence type="ECO:0000256" key="3">
    <source>
        <dbReference type="SAM" id="SignalP"/>
    </source>
</evidence>
<organism evidence="5 6">
    <name type="scientific">Pseudomonas anguilliseptica</name>
    <dbReference type="NCBI Taxonomy" id="53406"/>
    <lineage>
        <taxon>Bacteria</taxon>
        <taxon>Pseudomonadati</taxon>
        <taxon>Pseudomonadota</taxon>
        <taxon>Gammaproteobacteria</taxon>
        <taxon>Pseudomonadales</taxon>
        <taxon>Pseudomonadaceae</taxon>
        <taxon>Pseudomonas</taxon>
    </lineage>
</organism>
<accession>A0A1H5CTF4</accession>
<evidence type="ECO:0000313" key="6">
    <source>
        <dbReference type="Proteomes" id="UP000242849"/>
    </source>
</evidence>
<dbReference type="PANTHER" id="PTHR35936">
    <property type="entry name" value="MEMBRANE-BOUND LYTIC MUREIN TRANSGLYCOSYLASE F"/>
    <property type="match status" value="1"/>
</dbReference>
<gene>
    <name evidence="5" type="ORF">SAMN05421553_3140</name>
</gene>
<feature type="domain" description="Solute-binding protein family 3/N-terminal" evidence="4">
    <location>
        <begin position="41"/>
        <end position="243"/>
    </location>
</feature>
<dbReference type="OrthoDB" id="5457351at2"/>
<name>A0A1H5CTF4_PSEAG</name>
<reference evidence="6" key="1">
    <citation type="submission" date="2016-10" db="EMBL/GenBank/DDBJ databases">
        <authorList>
            <person name="Varghese N."/>
            <person name="Submissions S."/>
        </authorList>
    </citation>
    <scope>NUCLEOTIDE SEQUENCE [LARGE SCALE GENOMIC DNA]</scope>
    <source>
        <strain evidence="6">DSM 12111</strain>
    </source>
</reference>
<evidence type="ECO:0000259" key="4">
    <source>
        <dbReference type="SMART" id="SM00062"/>
    </source>
</evidence>
<proteinExistence type="inferred from homology"/>
<dbReference type="Proteomes" id="UP000242849">
    <property type="component" value="Unassembled WGS sequence"/>
</dbReference>
<keyword evidence="2 3" id="KW-0732">Signal</keyword>
<evidence type="ECO:0000256" key="1">
    <source>
        <dbReference type="ARBA" id="ARBA00010333"/>
    </source>
</evidence>
<evidence type="ECO:0000256" key="2">
    <source>
        <dbReference type="ARBA" id="ARBA00022729"/>
    </source>
</evidence>
<comment type="similarity">
    <text evidence="1">Belongs to the bacterial solute-binding protein 3 family.</text>
</comment>
<feature type="chain" id="PRO_5017383451" evidence="3">
    <location>
        <begin position="20"/>
        <end position="243"/>
    </location>
</feature>
<dbReference type="Pfam" id="PF00497">
    <property type="entry name" value="SBP_bac_3"/>
    <property type="match status" value="1"/>
</dbReference>
<protein>
    <submittedName>
        <fullName evidence="5">Amino acid ABC transporter substrate-binding protein, PAAT family</fullName>
    </submittedName>
</protein>
<dbReference type="PANTHER" id="PTHR35936:SF25">
    <property type="entry name" value="ABC TRANSPORTER SUBSTRATE-BINDING PROTEIN"/>
    <property type="match status" value="1"/>
</dbReference>
<dbReference type="SUPFAM" id="SSF53850">
    <property type="entry name" value="Periplasmic binding protein-like II"/>
    <property type="match status" value="1"/>
</dbReference>
<evidence type="ECO:0000313" key="5">
    <source>
        <dbReference type="EMBL" id="SED69688.1"/>
    </source>
</evidence>
<keyword evidence="6" id="KW-1185">Reference proteome</keyword>
<dbReference type="AlphaFoldDB" id="A0A1H5CTF4"/>
<dbReference type="Gene3D" id="3.40.190.10">
    <property type="entry name" value="Periplasmic binding protein-like II"/>
    <property type="match status" value="2"/>
</dbReference>
<dbReference type="EMBL" id="FNSC01000001">
    <property type="protein sequence ID" value="SED69688.1"/>
    <property type="molecule type" value="Genomic_DNA"/>
</dbReference>